<keyword evidence="5" id="KW-1185">Reference proteome</keyword>
<reference evidence="5" key="1">
    <citation type="journal article" date="2011" name="Proc. Natl. Acad. Sci. U.S.A.">
        <title>Obligate biotrophy features unraveled by the genomic analysis of rust fungi.</title>
        <authorList>
            <person name="Duplessis S."/>
            <person name="Cuomo C.A."/>
            <person name="Lin Y.-C."/>
            <person name="Aerts A."/>
            <person name="Tisserant E."/>
            <person name="Veneault-Fourrey C."/>
            <person name="Joly D.L."/>
            <person name="Hacquard S."/>
            <person name="Amselem J."/>
            <person name="Cantarel B.L."/>
            <person name="Chiu R."/>
            <person name="Coutinho P.M."/>
            <person name="Feau N."/>
            <person name="Field M."/>
            <person name="Frey P."/>
            <person name="Gelhaye E."/>
            <person name="Goldberg J."/>
            <person name="Grabherr M.G."/>
            <person name="Kodira C.D."/>
            <person name="Kohler A."/>
            <person name="Kuees U."/>
            <person name="Lindquist E.A."/>
            <person name="Lucas S.M."/>
            <person name="Mago R."/>
            <person name="Mauceli E."/>
            <person name="Morin E."/>
            <person name="Murat C."/>
            <person name="Pangilinan J.L."/>
            <person name="Park R."/>
            <person name="Pearson M."/>
            <person name="Quesneville H."/>
            <person name="Rouhier N."/>
            <person name="Sakthikumar S."/>
            <person name="Salamov A.A."/>
            <person name="Schmutz J."/>
            <person name="Selles B."/>
            <person name="Shapiro H."/>
            <person name="Tanguay P."/>
            <person name="Tuskan G.A."/>
            <person name="Henrissat B."/>
            <person name="Van de Peer Y."/>
            <person name="Rouze P."/>
            <person name="Ellis J.G."/>
            <person name="Dodds P.N."/>
            <person name="Schein J.E."/>
            <person name="Zhong S."/>
            <person name="Hamelin R.C."/>
            <person name="Grigoriev I.V."/>
            <person name="Szabo L.J."/>
            <person name="Martin F."/>
        </authorList>
    </citation>
    <scope>NUCLEOTIDE SEQUENCE [LARGE SCALE GENOMIC DNA]</scope>
    <source>
        <strain evidence="5">98AG31 / pathotype 3-4-7</strain>
    </source>
</reference>
<dbReference type="GO" id="GO:0052689">
    <property type="term" value="F:carboxylic ester hydrolase activity"/>
    <property type="evidence" value="ECO:0007669"/>
    <property type="project" value="TreeGrafter"/>
</dbReference>
<dbReference type="STRING" id="747676.F4REK3"/>
<dbReference type="Gene3D" id="3.40.50.1820">
    <property type="entry name" value="alpha/beta hydrolase"/>
    <property type="match status" value="1"/>
</dbReference>
<accession>F4REK3</accession>
<evidence type="ECO:0000256" key="2">
    <source>
        <dbReference type="ARBA" id="ARBA00022801"/>
    </source>
</evidence>
<dbReference type="InterPro" id="IPR000073">
    <property type="entry name" value="AB_hydrolase_1"/>
</dbReference>
<feature type="domain" description="AB hydrolase-1" evidence="3">
    <location>
        <begin position="69"/>
        <end position="311"/>
    </location>
</feature>
<sequence>MLSLITSRNYSFTKPFISSSSFKSKPIIKRSFYSSNKNLKPVSLAFDHFLPTGELQSDQIIKKSIIEDPIIILHGLFGSRQNWRTLAKRISQNTNREVFVLDQRNHGESPATIGNTTYDDYASDIEAFINENQLKNVNLIGHSMGGKVAMTVALNPNGSTTIKKLIVVDISPMKGKISDEFKTYLNGMKEINLRKVGTRKEADEILSRFEKEIEIRQFLLTNLKKLNHQYQIQLSLEALTQQITSNEVGDFPYDLTTNPTPISTYQNPTMFIKGKSSKYINRHSLDPMKKLFPNHQLIEFDVGHWVHAQKPKEFLESVTEFINKSST</sequence>
<dbReference type="eggNOG" id="KOG2382">
    <property type="taxonomic scope" value="Eukaryota"/>
</dbReference>
<dbReference type="SUPFAM" id="SSF53474">
    <property type="entry name" value="alpha/beta-Hydrolases"/>
    <property type="match status" value="1"/>
</dbReference>
<keyword evidence="2 4" id="KW-0378">Hydrolase</keyword>
<dbReference type="GeneID" id="18937579"/>
<dbReference type="KEGG" id="mlr:MELLADRAFT_96380"/>
<name>F4REK3_MELLP</name>
<dbReference type="EMBL" id="GL883098">
    <property type="protein sequence ID" value="EGG09111.1"/>
    <property type="molecule type" value="Genomic_DNA"/>
</dbReference>
<dbReference type="InterPro" id="IPR029058">
    <property type="entry name" value="AB_hydrolase_fold"/>
</dbReference>
<dbReference type="Proteomes" id="UP000001072">
    <property type="component" value="Unassembled WGS sequence"/>
</dbReference>
<gene>
    <name evidence="4" type="ORF">MELLADRAFT_96380</name>
</gene>
<evidence type="ECO:0000313" key="4">
    <source>
        <dbReference type="EMBL" id="EGG09111.1"/>
    </source>
</evidence>
<dbReference type="PANTHER" id="PTHR46118">
    <property type="entry name" value="PROTEIN ABHD11"/>
    <property type="match status" value="1"/>
</dbReference>
<dbReference type="AlphaFoldDB" id="F4REK3"/>
<organism evidence="5">
    <name type="scientific">Melampsora larici-populina (strain 98AG31 / pathotype 3-4-7)</name>
    <name type="common">Poplar leaf rust fungus</name>
    <dbReference type="NCBI Taxonomy" id="747676"/>
    <lineage>
        <taxon>Eukaryota</taxon>
        <taxon>Fungi</taxon>
        <taxon>Dikarya</taxon>
        <taxon>Basidiomycota</taxon>
        <taxon>Pucciniomycotina</taxon>
        <taxon>Pucciniomycetes</taxon>
        <taxon>Pucciniales</taxon>
        <taxon>Melampsoraceae</taxon>
        <taxon>Melampsora</taxon>
    </lineage>
</organism>
<dbReference type="FunCoup" id="F4REK3">
    <property type="interactions" value="272"/>
</dbReference>
<comment type="similarity">
    <text evidence="1">Belongs to the AB hydrolase superfamily.</text>
</comment>
<dbReference type="VEuPathDB" id="FungiDB:MELLADRAFT_96380"/>
<evidence type="ECO:0000259" key="3">
    <source>
        <dbReference type="Pfam" id="PF00561"/>
    </source>
</evidence>
<dbReference type="FunFam" id="3.40.50.1820:FF:000039">
    <property type="entry name" value="Esterase ybfF"/>
    <property type="match status" value="1"/>
</dbReference>
<dbReference type="InParanoid" id="F4REK3"/>
<dbReference type="PANTHER" id="PTHR46118:SF4">
    <property type="entry name" value="PROTEIN ABHD11"/>
    <property type="match status" value="1"/>
</dbReference>
<evidence type="ECO:0000256" key="1">
    <source>
        <dbReference type="ARBA" id="ARBA00008645"/>
    </source>
</evidence>
<evidence type="ECO:0000313" key="5">
    <source>
        <dbReference type="Proteomes" id="UP000001072"/>
    </source>
</evidence>
<protein>
    <submittedName>
        <fullName evidence="4">Alpha/beta hydrolase</fullName>
    </submittedName>
</protein>
<proteinExistence type="inferred from homology"/>
<dbReference type="OrthoDB" id="8119704at2759"/>
<dbReference type="HOGENOM" id="CLU_020336_53_0_1"/>
<dbReference type="RefSeq" id="XP_007407471.1">
    <property type="nucleotide sequence ID" value="XM_007407409.1"/>
</dbReference>
<dbReference type="GO" id="GO:0005739">
    <property type="term" value="C:mitochondrion"/>
    <property type="evidence" value="ECO:0007669"/>
    <property type="project" value="TreeGrafter"/>
</dbReference>
<dbReference type="Pfam" id="PF00561">
    <property type="entry name" value="Abhydrolase_1"/>
    <property type="match status" value="1"/>
</dbReference>